<dbReference type="CDD" id="cd05804">
    <property type="entry name" value="StaR_like"/>
    <property type="match status" value="1"/>
</dbReference>
<gene>
    <name evidence="5" type="primary">bepA</name>
    <name evidence="5" type="ORF">GKJPGBOP_01187</name>
</gene>
<dbReference type="Gene3D" id="1.25.40.10">
    <property type="entry name" value="Tetratricopeptide repeat domain"/>
    <property type="match status" value="1"/>
</dbReference>
<dbReference type="EMBL" id="BHZD01000001">
    <property type="protein sequence ID" value="GCD41532.1"/>
    <property type="molecule type" value="Genomic_DNA"/>
</dbReference>
<accession>A0A401VWR6</accession>
<proteinExistence type="inferred from homology"/>
<comment type="caution">
    <text evidence="5">The sequence shown here is derived from an EMBL/GenBank/DDBJ whole genome shotgun (WGS) entry which is preliminary data.</text>
</comment>
<evidence type="ECO:0000256" key="2">
    <source>
        <dbReference type="ARBA" id="ARBA00019992"/>
    </source>
</evidence>
<dbReference type="GO" id="GO:0006508">
    <property type="term" value="P:proteolysis"/>
    <property type="evidence" value="ECO:0007669"/>
    <property type="project" value="UniProtKB-KW"/>
</dbReference>
<evidence type="ECO:0000256" key="1">
    <source>
        <dbReference type="ARBA" id="ARBA00005857"/>
    </source>
</evidence>
<dbReference type="InterPro" id="IPR033891">
    <property type="entry name" value="TTC38"/>
</dbReference>
<keyword evidence="5" id="KW-0645">Protease</keyword>
<keyword evidence="4" id="KW-0802">TPR repeat</keyword>
<evidence type="ECO:0000313" key="5">
    <source>
        <dbReference type="EMBL" id="GCD41532.1"/>
    </source>
</evidence>
<dbReference type="SUPFAM" id="SSF48452">
    <property type="entry name" value="TPR-like"/>
    <property type="match status" value="2"/>
</dbReference>
<evidence type="ECO:0000256" key="3">
    <source>
        <dbReference type="ARBA" id="ARBA00022737"/>
    </source>
</evidence>
<sequence length="475" mass="52144">MPRTVRDRHGHVMSETSAEALSHYEDALRELLFFRGAVATASQAVLQAAPKSVMGNVLAAYLGLLGTEEKDATAAKAVFTRFTDCVRAGRPTDRERMHLAAAASWLDGDIHRAGHVLGELTVAFPHDELALAVGHQIDFLTGDAARLRDRVGGALTAWPEDDPHYGHLLGMYAFGLEESSHYTRSEEAGLAAVQHNPRDVWGIHAVVHTYEMQGQFAQGIRFLDARMEDWASGNYLNVHNWWHYCLYALESGDTDRALEIYDAVLHHEESPGLAMELLDASALLWRLLLADRGAGPRWDRLADAWAARQDPPYYAFNDVHAVMAYVGADRIADAERLVEERAAWLVRARPQLSNVAMTAGVGLPVCRALIAYGQGRYGQAVDLLTPVRYRLNTFGGSHAQRDAVQKTLLEAALRAGRDDTARTLLSERISLRPVCPYNWLAQARLADRLGEAAKAATARARAAEQAATGAAALAR</sequence>
<evidence type="ECO:0000256" key="4">
    <source>
        <dbReference type="ARBA" id="ARBA00022803"/>
    </source>
</evidence>
<dbReference type="PANTHER" id="PTHR16263:SF4">
    <property type="entry name" value="TETRATRICOPEPTIDE REPEAT PROTEIN 38"/>
    <property type="match status" value="1"/>
</dbReference>
<dbReference type="GO" id="GO:0008233">
    <property type="term" value="F:peptidase activity"/>
    <property type="evidence" value="ECO:0007669"/>
    <property type="project" value="UniProtKB-KW"/>
</dbReference>
<protein>
    <recommendedName>
        <fullName evidence="2">Tetratricopeptide repeat protein 38</fullName>
    </recommendedName>
</protein>
<keyword evidence="6" id="KW-1185">Reference proteome</keyword>
<organism evidence="5 6">
    <name type="scientific">Streptomyces paromomycinus</name>
    <name type="common">Streptomyces rimosus subsp. paromomycinus</name>
    <dbReference type="NCBI Taxonomy" id="92743"/>
    <lineage>
        <taxon>Bacteria</taxon>
        <taxon>Bacillati</taxon>
        <taxon>Actinomycetota</taxon>
        <taxon>Actinomycetes</taxon>
        <taxon>Kitasatosporales</taxon>
        <taxon>Streptomycetaceae</taxon>
        <taxon>Streptomyces</taxon>
    </lineage>
</organism>
<dbReference type="Proteomes" id="UP000286746">
    <property type="component" value="Unassembled WGS sequence"/>
</dbReference>
<evidence type="ECO:0000313" key="6">
    <source>
        <dbReference type="Proteomes" id="UP000286746"/>
    </source>
</evidence>
<keyword evidence="5" id="KW-0378">Hydrolase</keyword>
<comment type="similarity">
    <text evidence="1">Belongs to the TTC38 family.</text>
</comment>
<dbReference type="AlphaFoldDB" id="A0A401VWR6"/>
<dbReference type="InterPro" id="IPR011990">
    <property type="entry name" value="TPR-like_helical_dom_sf"/>
</dbReference>
<name>A0A401VWR6_STREY</name>
<keyword evidence="3" id="KW-0677">Repeat</keyword>
<reference evidence="5 6" key="1">
    <citation type="submission" date="2018-11" db="EMBL/GenBank/DDBJ databases">
        <title>Whole genome sequence of Streptomyces paromomycinus NBRC 15454(T).</title>
        <authorList>
            <person name="Komaki H."/>
            <person name="Tamura T."/>
        </authorList>
    </citation>
    <scope>NUCLEOTIDE SEQUENCE [LARGE SCALE GENOMIC DNA]</scope>
    <source>
        <strain evidence="5 6">NBRC 15454</strain>
    </source>
</reference>
<dbReference type="PANTHER" id="PTHR16263">
    <property type="entry name" value="TETRATRICOPEPTIDE REPEAT PROTEIN 38"/>
    <property type="match status" value="1"/>
</dbReference>